<dbReference type="GO" id="GO:0006364">
    <property type="term" value="P:rRNA processing"/>
    <property type="evidence" value="ECO:0007669"/>
    <property type="project" value="TreeGrafter"/>
</dbReference>
<dbReference type="PANTHER" id="PTHR19924:SF31">
    <property type="entry name" value="WD REPEAT-CONTAINING PROTEIN JIP5"/>
    <property type="match status" value="1"/>
</dbReference>
<organism evidence="9 10">
    <name type="scientific">Candida glabrata</name>
    <name type="common">Yeast</name>
    <name type="synonym">Torulopsis glabrata</name>
    <dbReference type="NCBI Taxonomy" id="5478"/>
    <lineage>
        <taxon>Eukaryota</taxon>
        <taxon>Fungi</taxon>
        <taxon>Dikarya</taxon>
        <taxon>Ascomycota</taxon>
        <taxon>Saccharomycotina</taxon>
        <taxon>Saccharomycetes</taxon>
        <taxon>Saccharomycetales</taxon>
        <taxon>Saccharomycetaceae</taxon>
        <taxon>Nakaseomyces</taxon>
    </lineage>
</organism>
<dbReference type="InterPro" id="IPR001680">
    <property type="entry name" value="WD40_rpt"/>
</dbReference>
<feature type="region of interest" description="Disordered" evidence="8">
    <location>
        <begin position="376"/>
        <end position="508"/>
    </location>
</feature>
<reference evidence="9 10" key="1">
    <citation type="submission" date="2015-10" db="EMBL/GenBank/DDBJ databases">
        <title>Draft genomes sequences of Candida glabrata isolates 1A, 1B, 2A, 2B, 3A and 3B.</title>
        <authorList>
            <person name="Haavelsrud O.E."/>
            <person name="Gaustad P."/>
        </authorList>
    </citation>
    <scope>NUCLEOTIDE SEQUENCE [LARGE SCALE GENOMIC DNA]</scope>
    <source>
        <strain evidence="9">910700640</strain>
    </source>
</reference>
<feature type="compositionally biased region" description="Acidic residues" evidence="8">
    <location>
        <begin position="380"/>
        <end position="393"/>
    </location>
</feature>
<name>A0A0W0CL03_CANGB</name>
<dbReference type="SMR" id="A0A0W0CL03"/>
<comment type="similarity">
    <text evidence="2">Belongs to the WD repeat WDR55 family.</text>
</comment>
<feature type="compositionally biased region" description="Acidic residues" evidence="8">
    <location>
        <begin position="441"/>
        <end position="454"/>
    </location>
</feature>
<evidence type="ECO:0000256" key="1">
    <source>
        <dbReference type="ARBA" id="ARBA00004604"/>
    </source>
</evidence>
<evidence type="ECO:0000256" key="8">
    <source>
        <dbReference type="SAM" id="MobiDB-lite"/>
    </source>
</evidence>
<keyword evidence="5" id="KW-0539">Nucleus</keyword>
<evidence type="ECO:0000256" key="4">
    <source>
        <dbReference type="ARBA" id="ARBA00022737"/>
    </source>
</evidence>
<dbReference type="Gene3D" id="2.130.10.10">
    <property type="entry name" value="YVTN repeat-like/Quinoprotein amine dehydrogenase"/>
    <property type="match status" value="2"/>
</dbReference>
<dbReference type="InterPro" id="IPR036322">
    <property type="entry name" value="WD40_repeat_dom_sf"/>
</dbReference>
<accession>A0A0W0CL03</accession>
<feature type="compositionally biased region" description="Low complexity" evidence="8">
    <location>
        <begin position="407"/>
        <end position="419"/>
    </location>
</feature>
<dbReference type="VEuPathDB" id="FungiDB:CAGL0I06490g"/>
<comment type="subcellular location">
    <subcellularLocation>
        <location evidence="1">Nucleus</location>
        <location evidence="1">Nucleolus</location>
    </subcellularLocation>
</comment>
<protein>
    <recommendedName>
        <fullName evidence="6">WD repeat-containing protein JIP5</fullName>
    </recommendedName>
    <alternativeName>
        <fullName evidence="7">WD repeat-containing protein jip5</fullName>
    </alternativeName>
</protein>
<dbReference type="AlphaFoldDB" id="A0A0W0CL03"/>
<comment type="caution">
    <text evidence="9">The sequence shown here is derived from an EMBL/GenBank/DDBJ whole genome shotgun (WGS) entry which is preliminary data.</text>
</comment>
<evidence type="ECO:0000256" key="2">
    <source>
        <dbReference type="ARBA" id="ARBA00007625"/>
    </source>
</evidence>
<dbReference type="SMART" id="SM00320">
    <property type="entry name" value="WD40"/>
    <property type="match status" value="2"/>
</dbReference>
<dbReference type="VEuPathDB" id="FungiDB:GWK60_I01969"/>
<dbReference type="GO" id="GO:0042273">
    <property type="term" value="P:ribosomal large subunit biogenesis"/>
    <property type="evidence" value="ECO:0007669"/>
    <property type="project" value="EnsemblFungi"/>
</dbReference>
<evidence type="ECO:0000313" key="10">
    <source>
        <dbReference type="Proteomes" id="UP000054886"/>
    </source>
</evidence>
<evidence type="ECO:0000256" key="5">
    <source>
        <dbReference type="ARBA" id="ARBA00023242"/>
    </source>
</evidence>
<dbReference type="VEuPathDB" id="FungiDB:B1J91_I06490g"/>
<dbReference type="GO" id="GO:0005730">
    <property type="term" value="C:nucleolus"/>
    <property type="evidence" value="ECO:0007669"/>
    <property type="project" value="UniProtKB-SubCell"/>
</dbReference>
<dbReference type="VEuPathDB" id="FungiDB:GVI51_I06303"/>
<dbReference type="PANTHER" id="PTHR19924">
    <property type="entry name" value="UTP15 U3 SMALL NUCLEOLAR RNA-ASSOCIATED PROTEIN 15 FAMILY MEMBER"/>
    <property type="match status" value="1"/>
</dbReference>
<feature type="compositionally biased region" description="Basic and acidic residues" evidence="8">
    <location>
        <begin position="455"/>
        <end position="466"/>
    </location>
</feature>
<keyword evidence="4" id="KW-0677">Repeat</keyword>
<sequence length="508" mass="56378">MGKKKTSVVQSDELPVIEFRYAEPLFQFVCHPEEPMVVSALATGHVLCHRYDAELLTEKLREARKVQEAVKVEEKKQTLWTVVDVDAADKHPVLPSGVTLLWRTKRHKGSVRALAIDHDGKHVYTIGADNVLKKADTHSGKVVKKVTLDGGSKVTKLVKSATHDFLVMGDEVGTIVVLDSNDLTTKNTLTKIHGGDAINDIFQFCKRSVYKYISLGQTTLAYWDTREPKMKQPKKNSGNQTEEELSNIMCSDDQEDEILCGAFVDPIEGDTLVCGMGEGTLTVWKPKKNDLEDQLTRVKIAKGESIDTVISTLQDDNCVWCGCSNGLLYKVDTKRGKIVEIRKHSGLDEVGMLDLDFEYRLVSGGMDKLKIWEVPKEENSDSDSDSDINDDSEAGLSSSEDSDSDSELGSGSESEVESDASSKSDSDLEECTGSDLPGDIEGSEGENNSNDDDNHDDREELWKELDQPTSDEEEPPKKRSLKVKDKKNKKFKKNENNLSHGITKFDGL</sequence>
<dbReference type="PhylomeDB" id="A0A0W0CL03"/>
<dbReference type="GO" id="GO:0045943">
    <property type="term" value="P:positive regulation of transcription by RNA polymerase I"/>
    <property type="evidence" value="ECO:0007669"/>
    <property type="project" value="TreeGrafter"/>
</dbReference>
<evidence type="ECO:0000256" key="7">
    <source>
        <dbReference type="ARBA" id="ARBA00039514"/>
    </source>
</evidence>
<gene>
    <name evidence="9" type="ORF">AO440_002615</name>
</gene>
<evidence type="ECO:0000313" key="9">
    <source>
        <dbReference type="EMBL" id="KTB05455.1"/>
    </source>
</evidence>
<feature type="compositionally biased region" description="Basic residues" evidence="8">
    <location>
        <begin position="478"/>
        <end position="492"/>
    </location>
</feature>
<evidence type="ECO:0000256" key="3">
    <source>
        <dbReference type="ARBA" id="ARBA00022574"/>
    </source>
</evidence>
<dbReference type="OMA" id="DDNCIWC"/>
<dbReference type="InterPro" id="IPR015943">
    <property type="entry name" value="WD40/YVTN_repeat-like_dom_sf"/>
</dbReference>
<dbReference type="Proteomes" id="UP000054886">
    <property type="component" value="Unassembled WGS sequence"/>
</dbReference>
<dbReference type="SUPFAM" id="SSF50978">
    <property type="entry name" value="WD40 repeat-like"/>
    <property type="match status" value="1"/>
</dbReference>
<dbReference type="EMBL" id="LLZZ01000113">
    <property type="protein sequence ID" value="KTB05455.1"/>
    <property type="molecule type" value="Genomic_DNA"/>
</dbReference>
<dbReference type="OrthoDB" id="2288928at2759"/>
<proteinExistence type="inferred from homology"/>
<evidence type="ECO:0000256" key="6">
    <source>
        <dbReference type="ARBA" id="ARBA00039238"/>
    </source>
</evidence>
<keyword evidence="3" id="KW-0853">WD repeat</keyword>